<organism evidence="3 4">
    <name type="scientific">Vulcanisaeta souniana JCM 11219</name>
    <dbReference type="NCBI Taxonomy" id="1293586"/>
    <lineage>
        <taxon>Archaea</taxon>
        <taxon>Thermoproteota</taxon>
        <taxon>Thermoprotei</taxon>
        <taxon>Thermoproteales</taxon>
        <taxon>Thermoproteaceae</taxon>
        <taxon>Vulcanisaeta</taxon>
    </lineage>
</organism>
<protein>
    <recommendedName>
        <fullName evidence="5">Heavy-metal chelation domain-containing protein</fullName>
    </recommendedName>
</protein>
<dbReference type="InterPro" id="IPR025251">
    <property type="entry name" value="DUF4213"/>
</dbReference>
<name>A0A830EBR9_9CREN</name>
<evidence type="ECO:0008006" key="5">
    <source>
        <dbReference type="Google" id="ProtNLM"/>
    </source>
</evidence>
<gene>
    <name evidence="3" type="ORF">GCM10007112_20840</name>
</gene>
<feature type="domain" description="DUF4213" evidence="2">
    <location>
        <begin position="19"/>
        <end position="92"/>
    </location>
</feature>
<proteinExistence type="predicted"/>
<evidence type="ECO:0000259" key="2">
    <source>
        <dbReference type="Pfam" id="PF13938"/>
    </source>
</evidence>
<sequence length="259" mass="28149">MSTFSKQVAEKVLKLLGNDRIEVLDKCNCLNYTYVLIGTGLGEFLGIAYTPAEDLRAGEVGVVPRVEELPELVVNLDSLVRALGIALINAISHYLVMREGFRLSQGDLKSEILRFVKPPCTACFVGSITPVAEALRGRCSVYQLERRSDLRHGSYPDVDAPLIIPRCDILVITGSAMVNNTIDQLLAMRRGGAVTVLSGPTAATYPSVLHGLGIDVIGSSLVKEPRSVIELLKLGAGYRLLDRKGLLFKYVSVRSTYNG</sequence>
<dbReference type="RefSeq" id="WP_229709916.1">
    <property type="nucleotide sequence ID" value="NZ_AP026830.1"/>
</dbReference>
<dbReference type="Pfam" id="PF13938">
    <property type="entry name" value="DUF4213"/>
    <property type="match status" value="1"/>
</dbReference>
<evidence type="ECO:0000313" key="3">
    <source>
        <dbReference type="EMBL" id="GGI83839.1"/>
    </source>
</evidence>
<dbReference type="AlphaFoldDB" id="A0A830EBR9"/>
<dbReference type="GeneID" id="76207610"/>
<reference evidence="3" key="1">
    <citation type="journal article" date="2014" name="Int. J. Syst. Evol. Microbiol.">
        <title>Complete genome sequence of Corynebacterium casei LMG S-19264T (=DSM 44701T), isolated from a smear-ripened cheese.</title>
        <authorList>
            <consortium name="US DOE Joint Genome Institute (JGI-PGF)"/>
            <person name="Walter F."/>
            <person name="Albersmeier A."/>
            <person name="Kalinowski J."/>
            <person name="Ruckert C."/>
        </authorList>
    </citation>
    <scope>NUCLEOTIDE SEQUENCE</scope>
    <source>
        <strain evidence="3">JCM 11219</strain>
    </source>
</reference>
<feature type="domain" description="Putative heavy-metal chelation" evidence="1">
    <location>
        <begin position="117"/>
        <end position="245"/>
    </location>
</feature>
<dbReference type="Pfam" id="PF04016">
    <property type="entry name" value="DUF364"/>
    <property type="match status" value="1"/>
</dbReference>
<reference evidence="3" key="2">
    <citation type="submission" date="2020-09" db="EMBL/GenBank/DDBJ databases">
        <authorList>
            <person name="Sun Q."/>
            <person name="Ohkuma M."/>
        </authorList>
    </citation>
    <scope>NUCLEOTIDE SEQUENCE</scope>
    <source>
        <strain evidence="3">JCM 11219</strain>
    </source>
</reference>
<evidence type="ECO:0000259" key="1">
    <source>
        <dbReference type="Pfam" id="PF04016"/>
    </source>
</evidence>
<evidence type="ECO:0000313" key="4">
    <source>
        <dbReference type="Proteomes" id="UP000657075"/>
    </source>
</evidence>
<dbReference type="Proteomes" id="UP000657075">
    <property type="component" value="Unassembled WGS sequence"/>
</dbReference>
<dbReference type="EMBL" id="BMNM01000010">
    <property type="protein sequence ID" value="GGI83839.1"/>
    <property type="molecule type" value="Genomic_DNA"/>
</dbReference>
<accession>A0A830EBR9</accession>
<dbReference type="InterPro" id="IPR007161">
    <property type="entry name" value="DUF364"/>
</dbReference>
<dbReference type="Gene3D" id="3.40.50.11590">
    <property type="match status" value="1"/>
</dbReference>
<comment type="caution">
    <text evidence="3">The sequence shown here is derived from an EMBL/GenBank/DDBJ whole genome shotgun (WGS) entry which is preliminary data.</text>
</comment>
<dbReference type="SUPFAM" id="SSF159713">
    <property type="entry name" value="Dhaf3308-like"/>
    <property type="match status" value="1"/>
</dbReference>